<comment type="caution">
    <text evidence="4">The sequence shown here is derived from an EMBL/GenBank/DDBJ whole genome shotgun (WGS) entry which is preliminary data.</text>
</comment>
<dbReference type="STRING" id="596315.HMPREF0634_0405"/>
<feature type="domain" description="CBS" evidence="3">
    <location>
        <begin position="7"/>
        <end position="67"/>
    </location>
</feature>
<dbReference type="InterPro" id="IPR051257">
    <property type="entry name" value="Diverse_CBS-Domain"/>
</dbReference>
<gene>
    <name evidence="4" type="ORF">HMPREF0634_0405</name>
</gene>
<proteinExistence type="predicted"/>
<name>E0E153_9FIRM</name>
<dbReference type="SUPFAM" id="SSF54631">
    <property type="entry name" value="CBS-domain pair"/>
    <property type="match status" value="1"/>
</dbReference>
<accession>E0E153</accession>
<keyword evidence="1 2" id="KW-0129">CBS domain</keyword>
<keyword evidence="5" id="KW-1185">Reference proteome</keyword>
<dbReference type="OrthoDB" id="384703at2"/>
<organism evidence="4 5">
    <name type="scientific">Peptostreptococcus stomatis DSM 17678</name>
    <dbReference type="NCBI Taxonomy" id="596315"/>
    <lineage>
        <taxon>Bacteria</taxon>
        <taxon>Bacillati</taxon>
        <taxon>Bacillota</taxon>
        <taxon>Clostridia</taxon>
        <taxon>Peptostreptococcales</taxon>
        <taxon>Peptostreptococcaceae</taxon>
        <taxon>Peptostreptococcus</taxon>
    </lineage>
</organism>
<dbReference type="GeneID" id="84799891"/>
<dbReference type="PANTHER" id="PTHR43080">
    <property type="entry name" value="CBS DOMAIN-CONTAINING PROTEIN CBSX3, MITOCHONDRIAL"/>
    <property type="match status" value="1"/>
</dbReference>
<dbReference type="PROSITE" id="PS51371">
    <property type="entry name" value="CBS"/>
    <property type="match status" value="1"/>
</dbReference>
<evidence type="ECO:0000256" key="2">
    <source>
        <dbReference type="PROSITE-ProRule" id="PRU00703"/>
    </source>
</evidence>
<dbReference type="InterPro" id="IPR046342">
    <property type="entry name" value="CBS_dom_sf"/>
</dbReference>
<dbReference type="RefSeq" id="WP_007788153.1">
    <property type="nucleotide sequence ID" value="NZ_ADGQ01000004.1"/>
</dbReference>
<dbReference type="AlphaFoldDB" id="E0E153"/>
<evidence type="ECO:0000313" key="5">
    <source>
        <dbReference type="Proteomes" id="UP000003244"/>
    </source>
</evidence>
<evidence type="ECO:0000313" key="4">
    <source>
        <dbReference type="EMBL" id="EFM65389.1"/>
    </source>
</evidence>
<dbReference type="EMBL" id="ADGQ01000004">
    <property type="protein sequence ID" value="EFM65389.1"/>
    <property type="molecule type" value="Genomic_DNA"/>
</dbReference>
<dbReference type="Pfam" id="PF00571">
    <property type="entry name" value="CBS"/>
    <property type="match status" value="2"/>
</dbReference>
<dbReference type="Gene3D" id="3.10.580.10">
    <property type="entry name" value="CBS-domain"/>
    <property type="match status" value="1"/>
</dbReference>
<dbReference type="SMART" id="SM00116">
    <property type="entry name" value="CBS"/>
    <property type="match status" value="2"/>
</dbReference>
<dbReference type="eggNOG" id="COG0517">
    <property type="taxonomic scope" value="Bacteria"/>
</dbReference>
<dbReference type="Proteomes" id="UP000003244">
    <property type="component" value="Unassembled WGS sequence"/>
</dbReference>
<evidence type="ECO:0000259" key="3">
    <source>
        <dbReference type="PROSITE" id="PS51371"/>
    </source>
</evidence>
<dbReference type="PANTHER" id="PTHR43080:SF26">
    <property type="entry name" value="REGULATORY PROTEIN"/>
    <property type="match status" value="1"/>
</dbReference>
<evidence type="ECO:0000256" key="1">
    <source>
        <dbReference type="ARBA" id="ARBA00023122"/>
    </source>
</evidence>
<sequence>MNIMFFITPKKDVISVSDKDNLKTVLKTLNEHKFSSVPIVNAEGNYLGTVKEGDILWYLYQQSSFDERLMETTNIMDVPRRTTNITAKVDANVEDLLHLLISQNFVPAIDDSNIFIGIIKRRDVISYAYDKIKSDESYMEDFFHAKKLSR</sequence>
<dbReference type="InterPro" id="IPR000644">
    <property type="entry name" value="CBS_dom"/>
</dbReference>
<reference evidence="4 5" key="1">
    <citation type="submission" date="2010-08" db="EMBL/GenBank/DDBJ databases">
        <authorList>
            <person name="Harkins D.M."/>
            <person name="Madupu R."/>
            <person name="Durkin A.S."/>
            <person name="Torralba M."/>
            <person name="Methe B."/>
            <person name="Sutton G.G."/>
            <person name="Nelson K.E."/>
        </authorList>
    </citation>
    <scope>NUCLEOTIDE SEQUENCE [LARGE SCALE GENOMIC DNA]</scope>
    <source>
        <strain evidence="4 5">DSM 17678</strain>
    </source>
</reference>
<protein>
    <submittedName>
        <fullName evidence="4">CBS domain protein</fullName>
    </submittedName>
</protein>